<gene>
    <name evidence="2" type="ORF">TWF718_005747</name>
</gene>
<evidence type="ECO:0000313" key="2">
    <source>
        <dbReference type="EMBL" id="KAK6347927.1"/>
    </source>
</evidence>
<dbReference type="AlphaFoldDB" id="A0AAN8MVE7"/>
<organism evidence="2 3">
    <name type="scientific">Orbilia javanica</name>
    <dbReference type="NCBI Taxonomy" id="47235"/>
    <lineage>
        <taxon>Eukaryota</taxon>
        <taxon>Fungi</taxon>
        <taxon>Dikarya</taxon>
        <taxon>Ascomycota</taxon>
        <taxon>Pezizomycotina</taxon>
        <taxon>Orbiliomycetes</taxon>
        <taxon>Orbiliales</taxon>
        <taxon>Orbiliaceae</taxon>
        <taxon>Orbilia</taxon>
    </lineage>
</organism>
<dbReference type="Proteomes" id="UP001313282">
    <property type="component" value="Unassembled WGS sequence"/>
</dbReference>
<evidence type="ECO:0000313" key="3">
    <source>
        <dbReference type="Proteomes" id="UP001313282"/>
    </source>
</evidence>
<accession>A0AAN8MVE7</accession>
<dbReference type="InterPro" id="IPR056672">
    <property type="entry name" value="DUF7770"/>
</dbReference>
<proteinExistence type="predicted"/>
<reference evidence="2 3" key="1">
    <citation type="submission" date="2019-10" db="EMBL/GenBank/DDBJ databases">
        <authorList>
            <person name="Palmer J.M."/>
        </authorList>
    </citation>
    <scope>NUCLEOTIDE SEQUENCE [LARGE SCALE GENOMIC DNA]</scope>
    <source>
        <strain evidence="2 3">TWF718</strain>
    </source>
</reference>
<protein>
    <recommendedName>
        <fullName evidence="1">DUF7770 domain-containing protein</fullName>
    </recommendedName>
</protein>
<evidence type="ECO:0000259" key="1">
    <source>
        <dbReference type="Pfam" id="PF24968"/>
    </source>
</evidence>
<name>A0AAN8MVE7_9PEZI</name>
<feature type="domain" description="DUF7770" evidence="1">
    <location>
        <begin position="14"/>
        <end position="178"/>
    </location>
</feature>
<keyword evidence="3" id="KW-1185">Reference proteome</keyword>
<dbReference type="EMBL" id="JAVHNR010000003">
    <property type="protein sequence ID" value="KAK6347927.1"/>
    <property type="molecule type" value="Genomic_DNA"/>
</dbReference>
<dbReference type="Pfam" id="PF24968">
    <property type="entry name" value="DUF7770"/>
    <property type="match status" value="1"/>
</dbReference>
<comment type="caution">
    <text evidence="2">The sequence shown here is derived from an EMBL/GenBank/DDBJ whole genome shotgun (WGS) entry which is preliminary data.</text>
</comment>
<sequence length="190" mass="22146">MSTEIPEDSIVIAVRVVVHRTEAISSGRSSNHWSIYLVLNDNKSVRLNMRDKTRQEWPYPVPAGAGYGDPATLDITVHEYSHPHSTLCYWDCQPSSNRLKVRDFVNFLLRNNRTYYTMAVGGSGCRFWVYTIINDFSTFSLLENNSPELLYPHMMAYYSERGGVLYKEPTDTMPRGKFWKVEDWNREFRT</sequence>